<keyword evidence="8" id="KW-0408">Iron</keyword>
<dbReference type="Proteomes" id="UP000198629">
    <property type="component" value="Unassembled WGS sequence"/>
</dbReference>
<evidence type="ECO:0000256" key="10">
    <source>
        <dbReference type="ARBA" id="ARBA00023077"/>
    </source>
</evidence>
<dbReference type="InterPro" id="IPR036942">
    <property type="entry name" value="Beta-barrel_TonB_sf"/>
</dbReference>
<keyword evidence="5" id="KW-0410">Iron transport</keyword>
<comment type="subcellular location">
    <subcellularLocation>
        <location evidence="1 14">Cell outer membrane</location>
        <topology evidence="1 14">Multi-pass membrane protein</topology>
    </subcellularLocation>
</comment>
<dbReference type="Gene3D" id="2.170.130.10">
    <property type="entry name" value="TonB-dependent receptor, plug domain"/>
    <property type="match status" value="1"/>
</dbReference>
<keyword evidence="19" id="KW-1185">Reference proteome</keyword>
<dbReference type="PANTHER" id="PTHR32552">
    <property type="entry name" value="FERRICHROME IRON RECEPTOR-RELATED"/>
    <property type="match status" value="1"/>
</dbReference>
<dbReference type="RefSeq" id="WP_245652662.1">
    <property type="nucleotide sequence ID" value="NZ_FNFX01000002.1"/>
</dbReference>
<dbReference type="AlphaFoldDB" id="A0A1G9BMZ9"/>
<dbReference type="STRING" id="492660.SAMN05192566_1258"/>
<evidence type="ECO:0000259" key="17">
    <source>
        <dbReference type="SMART" id="SM00965"/>
    </source>
</evidence>
<dbReference type="CDD" id="cd01347">
    <property type="entry name" value="ligand_gated_channel"/>
    <property type="match status" value="1"/>
</dbReference>
<keyword evidence="11 14" id="KW-0472">Membrane</keyword>
<evidence type="ECO:0000256" key="12">
    <source>
        <dbReference type="ARBA" id="ARBA00023170"/>
    </source>
</evidence>
<dbReference type="GO" id="GO:0009279">
    <property type="term" value="C:cell outer membrane"/>
    <property type="evidence" value="ECO:0007669"/>
    <property type="project" value="UniProtKB-SubCell"/>
</dbReference>
<organism evidence="18 19">
    <name type="scientific">Methylophilus rhizosphaerae</name>
    <dbReference type="NCBI Taxonomy" id="492660"/>
    <lineage>
        <taxon>Bacteria</taxon>
        <taxon>Pseudomonadati</taxon>
        <taxon>Pseudomonadota</taxon>
        <taxon>Betaproteobacteria</taxon>
        <taxon>Nitrosomonadales</taxon>
        <taxon>Methylophilaceae</taxon>
        <taxon>Methylophilus</taxon>
    </lineage>
</organism>
<dbReference type="InterPro" id="IPR011662">
    <property type="entry name" value="Secretin/TonB_short_N"/>
</dbReference>
<evidence type="ECO:0000256" key="4">
    <source>
        <dbReference type="ARBA" id="ARBA00022452"/>
    </source>
</evidence>
<name>A0A1G9BMZ9_9PROT</name>
<evidence type="ECO:0000256" key="6">
    <source>
        <dbReference type="ARBA" id="ARBA00022692"/>
    </source>
</evidence>
<dbReference type="Pfam" id="PF07660">
    <property type="entry name" value="STN"/>
    <property type="match status" value="1"/>
</dbReference>
<keyword evidence="9" id="KW-0406">Ion transport</keyword>
<evidence type="ECO:0000256" key="15">
    <source>
        <dbReference type="RuleBase" id="RU003357"/>
    </source>
</evidence>
<evidence type="ECO:0000256" key="2">
    <source>
        <dbReference type="ARBA" id="ARBA00009810"/>
    </source>
</evidence>
<proteinExistence type="inferred from homology"/>
<evidence type="ECO:0000256" key="8">
    <source>
        <dbReference type="ARBA" id="ARBA00023004"/>
    </source>
</evidence>
<gene>
    <name evidence="18" type="ORF">SAMN05192566_1258</name>
</gene>
<keyword evidence="10 15" id="KW-0798">TonB box</keyword>
<dbReference type="GO" id="GO:0038023">
    <property type="term" value="F:signaling receptor activity"/>
    <property type="evidence" value="ECO:0007669"/>
    <property type="project" value="InterPro"/>
</dbReference>
<dbReference type="Gene3D" id="3.55.50.30">
    <property type="match status" value="1"/>
</dbReference>
<protein>
    <submittedName>
        <fullName evidence="18">Iron complex outermembrane recepter protein</fullName>
    </submittedName>
</protein>
<accession>A0A1G9BMZ9</accession>
<evidence type="ECO:0000256" key="13">
    <source>
        <dbReference type="ARBA" id="ARBA00023237"/>
    </source>
</evidence>
<dbReference type="Gene3D" id="2.40.170.20">
    <property type="entry name" value="TonB-dependent receptor, beta-barrel domain"/>
    <property type="match status" value="1"/>
</dbReference>
<dbReference type="Pfam" id="PF07715">
    <property type="entry name" value="Plug"/>
    <property type="match status" value="1"/>
</dbReference>
<evidence type="ECO:0000256" key="14">
    <source>
        <dbReference type="PROSITE-ProRule" id="PRU01360"/>
    </source>
</evidence>
<sequence length="775" mass="85398">MPLSCKPTLIALLLANFVSAAQAVELNIPAQPLDKALNALAHQSGERIIFSTSVTSQKVSTPLQGDYTTRQALEKLLAGSGLAVKETTDGGYTVVPVPSKPEGKAEPQALPEVSISTNRMAETAYGPVKGYVAKRSASGSKTDTPVVEVPQSISVVTRDEMNARNVQTLTDAVAYTPGVRVGAFGFDPRFDSFSIRGFDMTYTGMYRDGLRQLSSNFSLYKEEPYSAERIDILKGPSSVLYGQSEPSGLVNIVSKRPQFEAKHQADVQIGNYDRQQVRFDTTGALDNDNTLAYRLTGLYRDSDSPIKGAHDDRTYIAPALTWQPNDKTTLTILTHYQKDTTVGNSSYFNDADGHVDKHLLSGDPAFQNFTQEQYQIGYLFEHLLNEHWTLRQNVRTGRVDMNARYTQIDAIDTVNNVANRSTGQLVERLHTYAIDNQAQWQGNTGDLSHTVLFGLDWTRSINNGKMGFGAAPDLDLATLNYGAQPISAPVLDDPYQYRMNQVGVYAQDQIKWQQWILTVGGRHDWADTSQETTAESDDRSFKKFSGRVGLGYQLANGLTPYVSYATSFVPLLGRNATGGFFKPSTGRQIEAGIKYQPEDLNLMLTASVFQITQQNVVLNTGPASQMQAGEVRSRGFEVEAKTSLDSGVNLTAAYTFLMPKFTGRQDENYDNLQSGQPKNNLSLWADYTLPSGMLQGLGLGAGVRHIGGSYGDDANTYTNSKVTLFDMAAHYQLDPHWRFALNANNLADNRYSICTQGYCYVAQPRTVIGTLSYTW</sequence>
<keyword evidence="3 14" id="KW-0813">Transport</keyword>
<keyword evidence="12" id="KW-0675">Receptor</keyword>
<feature type="chain" id="PRO_5011535184" evidence="16">
    <location>
        <begin position="24"/>
        <end position="775"/>
    </location>
</feature>
<evidence type="ECO:0000256" key="5">
    <source>
        <dbReference type="ARBA" id="ARBA00022496"/>
    </source>
</evidence>
<dbReference type="PROSITE" id="PS52016">
    <property type="entry name" value="TONB_DEPENDENT_REC_3"/>
    <property type="match status" value="1"/>
</dbReference>
<dbReference type="SUPFAM" id="SSF56935">
    <property type="entry name" value="Porins"/>
    <property type="match status" value="1"/>
</dbReference>
<dbReference type="GO" id="GO:0015891">
    <property type="term" value="P:siderophore transport"/>
    <property type="evidence" value="ECO:0007669"/>
    <property type="project" value="InterPro"/>
</dbReference>
<evidence type="ECO:0000313" key="18">
    <source>
        <dbReference type="EMBL" id="SDK40891.1"/>
    </source>
</evidence>
<dbReference type="Pfam" id="PF00593">
    <property type="entry name" value="TonB_dep_Rec_b-barrel"/>
    <property type="match status" value="1"/>
</dbReference>
<dbReference type="FunFam" id="2.170.130.10:FF:000001">
    <property type="entry name" value="Catecholate siderophore TonB-dependent receptor"/>
    <property type="match status" value="1"/>
</dbReference>
<keyword evidence="13 14" id="KW-0998">Cell outer membrane</keyword>
<evidence type="ECO:0000256" key="11">
    <source>
        <dbReference type="ARBA" id="ARBA00023136"/>
    </source>
</evidence>
<dbReference type="FunFam" id="2.40.170.20:FF:000005">
    <property type="entry name" value="TonB-dependent siderophore receptor"/>
    <property type="match status" value="1"/>
</dbReference>
<dbReference type="NCBIfam" id="TIGR01783">
    <property type="entry name" value="TonB-siderophor"/>
    <property type="match status" value="1"/>
</dbReference>
<dbReference type="InterPro" id="IPR000531">
    <property type="entry name" value="Beta-barrel_TonB"/>
</dbReference>
<dbReference type="EMBL" id="FNFX01000002">
    <property type="protein sequence ID" value="SDK40891.1"/>
    <property type="molecule type" value="Genomic_DNA"/>
</dbReference>
<dbReference type="SMART" id="SM00965">
    <property type="entry name" value="STN"/>
    <property type="match status" value="1"/>
</dbReference>
<comment type="similarity">
    <text evidence="2 14 15">Belongs to the TonB-dependent receptor family.</text>
</comment>
<dbReference type="InterPro" id="IPR037066">
    <property type="entry name" value="Plug_dom_sf"/>
</dbReference>
<keyword evidence="7 16" id="KW-0732">Signal</keyword>
<dbReference type="InterPro" id="IPR010105">
    <property type="entry name" value="TonB_sidphr_rcpt"/>
</dbReference>
<feature type="signal peptide" evidence="16">
    <location>
        <begin position="1"/>
        <end position="23"/>
    </location>
</feature>
<evidence type="ECO:0000256" key="16">
    <source>
        <dbReference type="SAM" id="SignalP"/>
    </source>
</evidence>
<reference evidence="19" key="1">
    <citation type="submission" date="2016-10" db="EMBL/GenBank/DDBJ databases">
        <authorList>
            <person name="Varghese N."/>
            <person name="Submissions S."/>
        </authorList>
    </citation>
    <scope>NUCLEOTIDE SEQUENCE [LARGE SCALE GENOMIC DNA]</scope>
    <source>
        <strain evidence="19">CBMB127</strain>
    </source>
</reference>
<keyword evidence="4 14" id="KW-1134">Transmembrane beta strand</keyword>
<evidence type="ECO:0000256" key="3">
    <source>
        <dbReference type="ARBA" id="ARBA00022448"/>
    </source>
</evidence>
<dbReference type="InterPro" id="IPR039426">
    <property type="entry name" value="TonB-dep_rcpt-like"/>
</dbReference>
<dbReference type="PANTHER" id="PTHR32552:SF68">
    <property type="entry name" value="FERRICHROME OUTER MEMBRANE TRANSPORTER_PHAGE RECEPTOR"/>
    <property type="match status" value="1"/>
</dbReference>
<feature type="domain" description="Secretin/TonB short N-terminal" evidence="17">
    <location>
        <begin position="46"/>
        <end position="97"/>
    </location>
</feature>
<evidence type="ECO:0000313" key="19">
    <source>
        <dbReference type="Proteomes" id="UP000198629"/>
    </source>
</evidence>
<evidence type="ECO:0000256" key="7">
    <source>
        <dbReference type="ARBA" id="ARBA00022729"/>
    </source>
</evidence>
<evidence type="ECO:0000256" key="1">
    <source>
        <dbReference type="ARBA" id="ARBA00004571"/>
    </source>
</evidence>
<dbReference type="InterPro" id="IPR012910">
    <property type="entry name" value="Plug_dom"/>
</dbReference>
<evidence type="ECO:0000256" key="9">
    <source>
        <dbReference type="ARBA" id="ARBA00023065"/>
    </source>
</evidence>
<keyword evidence="6 14" id="KW-0812">Transmembrane</keyword>
<dbReference type="GO" id="GO:0015344">
    <property type="term" value="F:siderophore uptake transmembrane transporter activity"/>
    <property type="evidence" value="ECO:0007669"/>
    <property type="project" value="TreeGrafter"/>
</dbReference>